<sequence>MAVVVTVLLFLIPLAAGLATALRRGALLVTVRGASMEPAYHDGDRLLVLRMRWVRRGRTVVFRAPATWPVGPPGFGPYLVKRVVAVPGDPVPEGMRGVAATERVPRGRVVVYGDSAHSADSRDWGFLPVRALTGVVVAVLERAPRPPVRPSSPSGREAQ</sequence>
<dbReference type="InterPro" id="IPR036286">
    <property type="entry name" value="LexA/Signal_pep-like_sf"/>
</dbReference>
<dbReference type="Gene3D" id="2.10.109.10">
    <property type="entry name" value="Umud Fragment, subunit A"/>
    <property type="match status" value="1"/>
</dbReference>
<dbReference type="Proteomes" id="UP000660454">
    <property type="component" value="Unassembled WGS sequence"/>
</dbReference>
<evidence type="ECO:0000256" key="2">
    <source>
        <dbReference type="ARBA" id="ARBA00009370"/>
    </source>
</evidence>
<evidence type="ECO:0000256" key="1">
    <source>
        <dbReference type="ARBA" id="ARBA00004401"/>
    </source>
</evidence>
<organism evidence="4 5">
    <name type="scientific">Microbispora siamensis</name>
    <dbReference type="NCBI Taxonomy" id="564413"/>
    <lineage>
        <taxon>Bacteria</taxon>
        <taxon>Bacillati</taxon>
        <taxon>Actinomycetota</taxon>
        <taxon>Actinomycetes</taxon>
        <taxon>Streptosporangiales</taxon>
        <taxon>Streptosporangiaceae</taxon>
        <taxon>Microbispora</taxon>
    </lineage>
</organism>
<protein>
    <recommendedName>
        <fullName evidence="3">Peptidase S26 domain-containing protein</fullName>
    </recommendedName>
</protein>
<feature type="domain" description="Peptidase S26" evidence="3">
    <location>
        <begin position="98"/>
        <end position="139"/>
    </location>
</feature>
<dbReference type="EMBL" id="BOOF01000068">
    <property type="protein sequence ID" value="GIH67167.1"/>
    <property type="molecule type" value="Genomic_DNA"/>
</dbReference>
<dbReference type="SUPFAM" id="SSF51306">
    <property type="entry name" value="LexA/Signal peptidase"/>
    <property type="match status" value="1"/>
</dbReference>
<feature type="domain" description="Peptidase S26" evidence="3">
    <location>
        <begin position="15"/>
        <end position="91"/>
    </location>
</feature>
<gene>
    <name evidence="4" type="ORF">Msi02_79840</name>
</gene>
<comment type="caution">
    <text evidence="4">The sequence shown here is derived from an EMBL/GenBank/DDBJ whole genome shotgun (WGS) entry which is preliminary data.</text>
</comment>
<dbReference type="InterPro" id="IPR000223">
    <property type="entry name" value="Pept_S26A_signal_pept_1"/>
</dbReference>
<reference evidence="4 5" key="1">
    <citation type="submission" date="2021-01" db="EMBL/GenBank/DDBJ databases">
        <title>Whole genome shotgun sequence of Microbispora siamensis NBRC 104113.</title>
        <authorList>
            <person name="Komaki H."/>
            <person name="Tamura T."/>
        </authorList>
    </citation>
    <scope>NUCLEOTIDE SEQUENCE [LARGE SCALE GENOMIC DNA]</scope>
    <source>
        <strain evidence="4 5">NBRC 104113</strain>
    </source>
</reference>
<evidence type="ECO:0000313" key="5">
    <source>
        <dbReference type="Proteomes" id="UP000660454"/>
    </source>
</evidence>
<dbReference type="InterPro" id="IPR019533">
    <property type="entry name" value="Peptidase_S26"/>
</dbReference>
<dbReference type="CDD" id="cd06462">
    <property type="entry name" value="Peptidase_S24_S26"/>
    <property type="match status" value="1"/>
</dbReference>
<name>A0ABQ4H0F3_9ACTN</name>
<proteinExistence type="inferred from homology"/>
<dbReference type="PANTHER" id="PTHR43390">
    <property type="entry name" value="SIGNAL PEPTIDASE I"/>
    <property type="match status" value="1"/>
</dbReference>
<dbReference type="PANTHER" id="PTHR43390:SF1">
    <property type="entry name" value="CHLOROPLAST PROCESSING PEPTIDASE"/>
    <property type="match status" value="1"/>
</dbReference>
<evidence type="ECO:0000313" key="4">
    <source>
        <dbReference type="EMBL" id="GIH67167.1"/>
    </source>
</evidence>
<comment type="subcellular location">
    <subcellularLocation>
        <location evidence="1">Cell membrane</location>
        <topology evidence="1">Single-pass type II membrane protein</topology>
    </subcellularLocation>
</comment>
<accession>A0ABQ4H0F3</accession>
<evidence type="ECO:0000259" key="3">
    <source>
        <dbReference type="Pfam" id="PF10502"/>
    </source>
</evidence>
<dbReference type="Pfam" id="PF10502">
    <property type="entry name" value="Peptidase_S26"/>
    <property type="match status" value="2"/>
</dbReference>
<keyword evidence="5" id="KW-1185">Reference proteome</keyword>
<comment type="similarity">
    <text evidence="2">Belongs to the peptidase S26 family.</text>
</comment>